<keyword evidence="6" id="KW-0539">Nucleus</keyword>
<dbReference type="AlphaFoldDB" id="A0AAW0JZA7"/>
<dbReference type="SMART" id="SM00415">
    <property type="entry name" value="HSF"/>
    <property type="match status" value="1"/>
</dbReference>
<evidence type="ECO:0000256" key="7">
    <source>
        <dbReference type="RuleBase" id="RU004020"/>
    </source>
</evidence>
<name>A0AAW0JZA7_MYOGA</name>
<reference evidence="10 11" key="1">
    <citation type="journal article" date="2023" name="bioRxiv">
        <title>Conserved and derived expression patterns and positive selection on dental genes reveal complex evolutionary context of ever-growing rodent molars.</title>
        <authorList>
            <person name="Calamari Z.T."/>
            <person name="Song A."/>
            <person name="Cohen E."/>
            <person name="Akter M."/>
            <person name="Roy R.D."/>
            <person name="Hallikas O."/>
            <person name="Christensen M.M."/>
            <person name="Li P."/>
            <person name="Marangoni P."/>
            <person name="Jernvall J."/>
            <person name="Klein O.D."/>
        </authorList>
    </citation>
    <scope>NUCLEOTIDE SEQUENCE [LARGE SCALE GENOMIC DNA]</scope>
    <source>
        <strain evidence="10">V071</strain>
    </source>
</reference>
<feature type="compositionally biased region" description="Low complexity" evidence="8">
    <location>
        <begin position="418"/>
        <end position="432"/>
    </location>
</feature>
<sequence>MLQEMAEAPLEISDASSEIPDASSEIPDASSEILDASSEIPDASSEIPDAAPHDMPADSETPSTRPLCEDTGQGDSDLWAIIEESAFQVLAQRFLIKRPPHTLCASEPDEDSNLFSMTFPRKLWKIVGSDKFKSIWWDEAGTYIVINEELFKREVLERKAPFRIFETDSMKSLVRQLNLYGFRKMRQNFQRSASLPDFLAEEKGVSPSCKLQFYQNPNFLRDCPHLIERMKRRIGIKTASRGAAPSLPAFKNKHFSPDLDNMDDHSLGVAVQTSESNLLSRSSISNVYLRQKPSTAQGGSDTMHGIRRDFSLATSSSYRPPEKILTHRPAPLNEVSPLHMDSQRIYTPAKDNTVNFIITPLSQNHRDVPHLWKSCVEKPAEPSPFQPGFRHFSSRSPTYSDPKPRGEPKLPTYKERVASSTLASTSSHHPSS</sequence>
<keyword evidence="4" id="KW-0238">DNA-binding</keyword>
<accession>A0AAW0JZA7</accession>
<dbReference type="Gene3D" id="1.10.10.10">
    <property type="entry name" value="Winged helix-like DNA-binding domain superfamily/Winged helix DNA-binding domain"/>
    <property type="match status" value="1"/>
</dbReference>
<dbReference type="InterPro" id="IPR036390">
    <property type="entry name" value="WH_DNA-bd_sf"/>
</dbReference>
<evidence type="ECO:0000256" key="8">
    <source>
        <dbReference type="SAM" id="MobiDB-lite"/>
    </source>
</evidence>
<dbReference type="InterPro" id="IPR000232">
    <property type="entry name" value="HSF_DNA-bd"/>
</dbReference>
<dbReference type="GO" id="GO:0005634">
    <property type="term" value="C:nucleus"/>
    <property type="evidence" value="ECO:0007669"/>
    <property type="project" value="UniProtKB-SubCell"/>
</dbReference>
<comment type="subcellular location">
    <subcellularLocation>
        <location evidence="1">Nucleus</location>
    </subcellularLocation>
</comment>
<evidence type="ECO:0000256" key="5">
    <source>
        <dbReference type="ARBA" id="ARBA00023163"/>
    </source>
</evidence>
<comment type="similarity">
    <text evidence="2 7">Belongs to the HSF family.</text>
</comment>
<dbReference type="SUPFAM" id="SSF46785">
    <property type="entry name" value="Winged helix' DNA-binding domain"/>
    <property type="match status" value="1"/>
</dbReference>
<evidence type="ECO:0000256" key="1">
    <source>
        <dbReference type="ARBA" id="ARBA00004123"/>
    </source>
</evidence>
<proteinExistence type="inferred from homology"/>
<dbReference type="EMBL" id="JBBHLL010000011">
    <property type="protein sequence ID" value="KAK7832117.1"/>
    <property type="molecule type" value="Genomic_DNA"/>
</dbReference>
<evidence type="ECO:0000256" key="2">
    <source>
        <dbReference type="ARBA" id="ARBA00006403"/>
    </source>
</evidence>
<feature type="domain" description="HSF-type DNA-binding" evidence="9">
    <location>
        <begin position="115"/>
        <end position="233"/>
    </location>
</feature>
<gene>
    <name evidence="10" type="ORF">U0070_015264</name>
</gene>
<dbReference type="PANTHER" id="PTHR10015">
    <property type="entry name" value="HEAT SHOCK TRANSCRIPTION FACTOR"/>
    <property type="match status" value="1"/>
</dbReference>
<evidence type="ECO:0000313" key="11">
    <source>
        <dbReference type="Proteomes" id="UP001488838"/>
    </source>
</evidence>
<evidence type="ECO:0000256" key="3">
    <source>
        <dbReference type="ARBA" id="ARBA00023015"/>
    </source>
</evidence>
<evidence type="ECO:0000313" key="10">
    <source>
        <dbReference type="EMBL" id="KAK7832117.1"/>
    </source>
</evidence>
<evidence type="ECO:0000259" key="9">
    <source>
        <dbReference type="SMART" id="SM00415"/>
    </source>
</evidence>
<protein>
    <recommendedName>
        <fullName evidence="9">HSF-type DNA-binding domain-containing protein</fullName>
    </recommendedName>
</protein>
<evidence type="ECO:0000256" key="4">
    <source>
        <dbReference type="ARBA" id="ARBA00023125"/>
    </source>
</evidence>
<dbReference type="FunFam" id="1.10.10.10:FF:000349">
    <property type="entry name" value="Heat shock transcription factor, Y-linked"/>
    <property type="match status" value="1"/>
</dbReference>
<comment type="caution">
    <text evidence="10">The sequence shown here is derived from an EMBL/GenBank/DDBJ whole genome shotgun (WGS) entry which is preliminary data.</text>
</comment>
<feature type="region of interest" description="Disordered" evidence="8">
    <location>
        <begin position="383"/>
        <end position="432"/>
    </location>
</feature>
<dbReference type="Proteomes" id="UP001488838">
    <property type="component" value="Unassembled WGS sequence"/>
</dbReference>
<keyword evidence="11" id="KW-1185">Reference proteome</keyword>
<feature type="region of interest" description="Disordered" evidence="8">
    <location>
        <begin position="1"/>
        <end position="72"/>
    </location>
</feature>
<dbReference type="Pfam" id="PF00447">
    <property type="entry name" value="HSF_DNA-bind"/>
    <property type="match status" value="1"/>
</dbReference>
<evidence type="ECO:0000256" key="6">
    <source>
        <dbReference type="ARBA" id="ARBA00023242"/>
    </source>
</evidence>
<keyword evidence="5" id="KW-0804">Transcription</keyword>
<dbReference type="GO" id="GO:0003700">
    <property type="term" value="F:DNA-binding transcription factor activity"/>
    <property type="evidence" value="ECO:0007669"/>
    <property type="project" value="InterPro"/>
</dbReference>
<dbReference type="GO" id="GO:0043565">
    <property type="term" value="F:sequence-specific DNA binding"/>
    <property type="evidence" value="ECO:0007669"/>
    <property type="project" value="InterPro"/>
</dbReference>
<dbReference type="InterPro" id="IPR036388">
    <property type="entry name" value="WH-like_DNA-bd_sf"/>
</dbReference>
<organism evidence="10 11">
    <name type="scientific">Myodes glareolus</name>
    <name type="common">Bank vole</name>
    <name type="synonym">Clethrionomys glareolus</name>
    <dbReference type="NCBI Taxonomy" id="447135"/>
    <lineage>
        <taxon>Eukaryota</taxon>
        <taxon>Metazoa</taxon>
        <taxon>Chordata</taxon>
        <taxon>Craniata</taxon>
        <taxon>Vertebrata</taxon>
        <taxon>Euteleostomi</taxon>
        <taxon>Mammalia</taxon>
        <taxon>Eutheria</taxon>
        <taxon>Euarchontoglires</taxon>
        <taxon>Glires</taxon>
        <taxon>Rodentia</taxon>
        <taxon>Myomorpha</taxon>
        <taxon>Muroidea</taxon>
        <taxon>Cricetidae</taxon>
        <taxon>Arvicolinae</taxon>
        <taxon>Myodes</taxon>
    </lineage>
</organism>
<dbReference type="PANTHER" id="PTHR10015:SF336">
    <property type="entry name" value="HEAT SHOCK TRANSCRIPTION FACTOR, Y-LINKED"/>
    <property type="match status" value="1"/>
</dbReference>
<keyword evidence="3" id="KW-0805">Transcription regulation</keyword>
<feature type="compositionally biased region" description="Basic and acidic residues" evidence="8">
    <location>
        <begin position="402"/>
        <end position="417"/>
    </location>
</feature>